<evidence type="ECO:0008006" key="5">
    <source>
        <dbReference type="Google" id="ProtNLM"/>
    </source>
</evidence>
<evidence type="ECO:0000256" key="2">
    <source>
        <dbReference type="SAM" id="Phobius"/>
    </source>
</evidence>
<evidence type="ECO:0000313" key="3">
    <source>
        <dbReference type="EMBL" id="KAK3385819.1"/>
    </source>
</evidence>
<dbReference type="Pfam" id="PF12013">
    <property type="entry name" value="OrsD"/>
    <property type="match status" value="1"/>
</dbReference>
<evidence type="ECO:0000256" key="1">
    <source>
        <dbReference type="ARBA" id="ARBA00023242"/>
    </source>
</evidence>
<dbReference type="InterPro" id="IPR022698">
    <property type="entry name" value="OrsD"/>
</dbReference>
<accession>A0AAE0NQH8</accession>
<keyword evidence="2" id="KW-0472">Membrane</keyword>
<keyword evidence="2" id="KW-0812">Transmembrane</keyword>
<evidence type="ECO:0000313" key="4">
    <source>
        <dbReference type="Proteomes" id="UP001285441"/>
    </source>
</evidence>
<keyword evidence="4" id="KW-1185">Reference proteome</keyword>
<feature type="transmembrane region" description="Helical" evidence="2">
    <location>
        <begin position="435"/>
        <end position="456"/>
    </location>
</feature>
<reference evidence="3" key="2">
    <citation type="submission" date="2023-06" db="EMBL/GenBank/DDBJ databases">
        <authorList>
            <consortium name="Lawrence Berkeley National Laboratory"/>
            <person name="Haridas S."/>
            <person name="Hensen N."/>
            <person name="Bonometti L."/>
            <person name="Westerberg I."/>
            <person name="Brannstrom I.O."/>
            <person name="Guillou S."/>
            <person name="Cros-Aarteil S."/>
            <person name="Calhoun S."/>
            <person name="Kuo A."/>
            <person name="Mondo S."/>
            <person name="Pangilinan J."/>
            <person name="Riley R."/>
            <person name="LaButti K."/>
            <person name="Andreopoulos B."/>
            <person name="Lipzen A."/>
            <person name="Chen C."/>
            <person name="Yanf M."/>
            <person name="Daum C."/>
            <person name="Ng V."/>
            <person name="Clum A."/>
            <person name="Steindorff A."/>
            <person name="Ohm R."/>
            <person name="Martin F."/>
            <person name="Silar P."/>
            <person name="Natvig D."/>
            <person name="Lalanne C."/>
            <person name="Gautier V."/>
            <person name="Ament-velasquez S.L."/>
            <person name="Kruys A."/>
            <person name="Hutchinson M.I."/>
            <person name="Powell A.J."/>
            <person name="Barry K."/>
            <person name="Miller A.N."/>
            <person name="Grigoriev I.V."/>
            <person name="Debuchy R."/>
            <person name="Gladieux P."/>
            <person name="Thoren M.H."/>
            <person name="Johannesson H."/>
        </authorList>
    </citation>
    <scope>NUCLEOTIDE SEQUENCE</scope>
    <source>
        <strain evidence="3">CBS 232.78</strain>
    </source>
</reference>
<dbReference type="GO" id="GO:0001228">
    <property type="term" value="F:DNA-binding transcription activator activity, RNA polymerase II-specific"/>
    <property type="evidence" value="ECO:0007669"/>
    <property type="project" value="TreeGrafter"/>
</dbReference>
<proteinExistence type="predicted"/>
<dbReference type="Pfam" id="PF11951">
    <property type="entry name" value="Fungal_trans_2"/>
    <property type="match status" value="1"/>
</dbReference>
<dbReference type="AlphaFoldDB" id="A0AAE0NQH8"/>
<dbReference type="Proteomes" id="UP001285441">
    <property type="component" value="Unassembled WGS sequence"/>
</dbReference>
<name>A0AAE0NQH8_9PEZI</name>
<comment type="caution">
    <text evidence="3">The sequence shown here is derived from an EMBL/GenBank/DDBJ whole genome shotgun (WGS) entry which is preliminary data.</text>
</comment>
<protein>
    <recommendedName>
        <fullName evidence="5">C2H2-type domain-containing protein</fullName>
    </recommendedName>
</protein>
<dbReference type="EMBL" id="JAULSW010000004">
    <property type="protein sequence ID" value="KAK3385819.1"/>
    <property type="molecule type" value="Genomic_DNA"/>
</dbReference>
<gene>
    <name evidence="3" type="ORF">B0H63DRAFT_187843</name>
</gene>
<keyword evidence="1" id="KW-0539">Nucleus</keyword>
<dbReference type="PANTHER" id="PTHR47784:SF5">
    <property type="entry name" value="STEROL UPTAKE CONTROL PROTEIN 2"/>
    <property type="match status" value="1"/>
</dbReference>
<organism evidence="3 4">
    <name type="scientific">Podospora didyma</name>
    <dbReference type="NCBI Taxonomy" id="330526"/>
    <lineage>
        <taxon>Eukaryota</taxon>
        <taxon>Fungi</taxon>
        <taxon>Dikarya</taxon>
        <taxon>Ascomycota</taxon>
        <taxon>Pezizomycotina</taxon>
        <taxon>Sordariomycetes</taxon>
        <taxon>Sordariomycetidae</taxon>
        <taxon>Sordariales</taxon>
        <taxon>Podosporaceae</taxon>
        <taxon>Podospora</taxon>
    </lineage>
</organism>
<dbReference type="PANTHER" id="PTHR47784">
    <property type="entry name" value="STEROL UPTAKE CONTROL PROTEIN 2"/>
    <property type="match status" value="1"/>
</dbReference>
<sequence length="501" mass="56422">MGPANLQKAPSETLLHHLPAHHVLICTQCRYAIQPLAVSRHLKEIHHIYRSHRQGLVDYAKGLHLVDPADAVLPLPHEAPIPLLPTENGLACARDDCTHLCVTVKRMKSHWASCHKDLVGNWSPQWRPVALQTFFRGNQLKYFIVTPQDTSPEFPTDFLSLKLEFPPDWTPDHVALFKHFTQTTYLGMSASPMSRQLWQAAIPRLAFSHTFLKDGILACSALHLAHLHPSHKQRYRIIAARHQALALPKFRELVAAPTDETCNAILAFSQLLIVHSFAAGEEDESLLLVKEDPNGGALESDGLPDWLRLIRGSCTILGHVWANMKSGLLKPLVEESYGVPVNRPPPSDNTVPENPTAVVAQAQLKQLVNLPILNEPNHEKRTAYFSALMLLSRAFRCASVAKESGAFSMWTVVQVWPSRVSLEYLELLLRAREPAALVLLAHYCVLLGPLASAWYMDGFQKRLLDRIYWQLDADWRRWLDWPYAEAGLMPPYRAGFVFPSV</sequence>
<reference evidence="3" key="1">
    <citation type="journal article" date="2023" name="Mol. Phylogenet. Evol.">
        <title>Genome-scale phylogeny and comparative genomics of the fungal order Sordariales.</title>
        <authorList>
            <person name="Hensen N."/>
            <person name="Bonometti L."/>
            <person name="Westerberg I."/>
            <person name="Brannstrom I.O."/>
            <person name="Guillou S."/>
            <person name="Cros-Aarteil S."/>
            <person name="Calhoun S."/>
            <person name="Haridas S."/>
            <person name="Kuo A."/>
            <person name="Mondo S."/>
            <person name="Pangilinan J."/>
            <person name="Riley R."/>
            <person name="LaButti K."/>
            <person name="Andreopoulos B."/>
            <person name="Lipzen A."/>
            <person name="Chen C."/>
            <person name="Yan M."/>
            <person name="Daum C."/>
            <person name="Ng V."/>
            <person name="Clum A."/>
            <person name="Steindorff A."/>
            <person name="Ohm R.A."/>
            <person name="Martin F."/>
            <person name="Silar P."/>
            <person name="Natvig D.O."/>
            <person name="Lalanne C."/>
            <person name="Gautier V."/>
            <person name="Ament-Velasquez S.L."/>
            <person name="Kruys A."/>
            <person name="Hutchinson M.I."/>
            <person name="Powell A.J."/>
            <person name="Barry K."/>
            <person name="Miller A.N."/>
            <person name="Grigoriev I.V."/>
            <person name="Debuchy R."/>
            <person name="Gladieux P."/>
            <person name="Hiltunen Thoren M."/>
            <person name="Johannesson H."/>
        </authorList>
    </citation>
    <scope>NUCLEOTIDE SEQUENCE</scope>
    <source>
        <strain evidence="3">CBS 232.78</strain>
    </source>
</reference>
<dbReference type="InterPro" id="IPR053157">
    <property type="entry name" value="Sterol_Uptake_Regulator"/>
</dbReference>
<keyword evidence="2" id="KW-1133">Transmembrane helix</keyword>
<dbReference type="InterPro" id="IPR021858">
    <property type="entry name" value="Fun_TF"/>
</dbReference>